<accession>A0ABR4HUB7</accession>
<gene>
    <name evidence="1" type="ORF">BDW59DRAFT_181863</name>
</gene>
<organism evidence="1 2">
    <name type="scientific">Aspergillus cavernicola</name>
    <dbReference type="NCBI Taxonomy" id="176166"/>
    <lineage>
        <taxon>Eukaryota</taxon>
        <taxon>Fungi</taxon>
        <taxon>Dikarya</taxon>
        <taxon>Ascomycota</taxon>
        <taxon>Pezizomycotina</taxon>
        <taxon>Eurotiomycetes</taxon>
        <taxon>Eurotiomycetidae</taxon>
        <taxon>Eurotiales</taxon>
        <taxon>Aspergillaceae</taxon>
        <taxon>Aspergillus</taxon>
        <taxon>Aspergillus subgen. Nidulantes</taxon>
    </lineage>
</organism>
<dbReference type="EMBL" id="JBFXLS010000082">
    <property type="protein sequence ID" value="KAL2818729.1"/>
    <property type="molecule type" value="Genomic_DNA"/>
</dbReference>
<protein>
    <submittedName>
        <fullName evidence="1">Uncharacterized protein</fullName>
    </submittedName>
</protein>
<keyword evidence="2" id="KW-1185">Reference proteome</keyword>
<sequence>METEIGAIADCLAAIQCKRVPLDLSIHDTVAICCVVRGIRYHEGFAQELHGKPELPEVTRTLNARAIMSNTVPMMPSPEDFPYCFWHPDVPREETLRQLLVQYPANTHLRYQVGRACAAGGYTARYDELNLLPEVAIAEEARDNTLSGQAIYDAITKAPIRYTYMNDYNCCLHPQPLPGAYLNGDTCVRSNLDMKQPMGPFKSSPLLPKLVFDITEDRCIDIDGLIPAARPIDPQVVTLLYTPLPADLPTYWLTQLNADTASCIHEAVYARCIMNNDLSWLTDSIPDQHLPHLIWFPQPASQATYTELVRRRPSMIQSVARACIRADYQDLFDSLDITPDVQIVIDARNSTKGNYMERIKSKAAELNIDIDELDPSEEEDWADILDYIQGENDGILRLF</sequence>
<reference evidence="1 2" key="1">
    <citation type="submission" date="2024-07" db="EMBL/GenBank/DDBJ databases">
        <title>Section-level genome sequencing and comparative genomics of Aspergillus sections Usti and Cavernicolus.</title>
        <authorList>
            <consortium name="Lawrence Berkeley National Laboratory"/>
            <person name="Nybo J.L."/>
            <person name="Vesth T.C."/>
            <person name="Theobald S."/>
            <person name="Frisvad J.C."/>
            <person name="Larsen T.O."/>
            <person name="Kjaerboelling I."/>
            <person name="Rothschild-Mancinelli K."/>
            <person name="Lyhne E.K."/>
            <person name="Kogle M.E."/>
            <person name="Barry K."/>
            <person name="Clum A."/>
            <person name="Na H."/>
            <person name="Ledsgaard L."/>
            <person name="Lin J."/>
            <person name="Lipzen A."/>
            <person name="Kuo A."/>
            <person name="Riley R."/>
            <person name="Mondo S."/>
            <person name="LaButti K."/>
            <person name="Haridas S."/>
            <person name="Pangalinan J."/>
            <person name="Salamov A.A."/>
            <person name="Simmons B.A."/>
            <person name="Magnuson J.K."/>
            <person name="Chen J."/>
            <person name="Drula E."/>
            <person name="Henrissat B."/>
            <person name="Wiebenga A."/>
            <person name="Lubbers R.J."/>
            <person name="Gomes A.C."/>
            <person name="Makela M.R."/>
            <person name="Stajich J."/>
            <person name="Grigoriev I.V."/>
            <person name="Mortensen U.H."/>
            <person name="De vries R.P."/>
            <person name="Baker S.E."/>
            <person name="Andersen M.R."/>
        </authorList>
    </citation>
    <scope>NUCLEOTIDE SEQUENCE [LARGE SCALE GENOMIC DNA]</scope>
    <source>
        <strain evidence="1 2">CBS 600.67</strain>
    </source>
</reference>
<evidence type="ECO:0000313" key="1">
    <source>
        <dbReference type="EMBL" id="KAL2818729.1"/>
    </source>
</evidence>
<comment type="caution">
    <text evidence="1">The sequence shown here is derived from an EMBL/GenBank/DDBJ whole genome shotgun (WGS) entry which is preliminary data.</text>
</comment>
<proteinExistence type="predicted"/>
<dbReference type="Proteomes" id="UP001610335">
    <property type="component" value="Unassembled WGS sequence"/>
</dbReference>
<name>A0ABR4HUB7_9EURO</name>
<evidence type="ECO:0000313" key="2">
    <source>
        <dbReference type="Proteomes" id="UP001610335"/>
    </source>
</evidence>